<gene>
    <name evidence="1" type="ordered locus">SRM_02728</name>
</gene>
<evidence type="ECO:0000313" key="2">
    <source>
        <dbReference type="Proteomes" id="UP000000933"/>
    </source>
</evidence>
<evidence type="ECO:0000313" key="1">
    <source>
        <dbReference type="EMBL" id="CBH25649.1"/>
    </source>
</evidence>
<reference evidence="1 2" key="1">
    <citation type="journal article" date="2010" name="ISME J.">
        <title>Fine-scale evolution: genomic, phenotypic and ecological differentiation in two coexisting Salinibacter ruber strains.</title>
        <authorList>
            <person name="Pena A."/>
            <person name="Teeling H."/>
            <person name="Huerta-Cepas J."/>
            <person name="Santos F."/>
            <person name="Yarza P."/>
            <person name="Brito-Echeverria J."/>
            <person name="Lucio M."/>
            <person name="Schmitt-Kopplin P."/>
            <person name="Meseguer I."/>
            <person name="Schenowitz C."/>
            <person name="Dossat C."/>
            <person name="Barbe V."/>
            <person name="Dopazo J."/>
            <person name="Rossello-Mora R."/>
            <person name="Schuler M."/>
            <person name="Glockner F.O."/>
            <person name="Amann R."/>
            <person name="Gabaldon T."/>
            <person name="Anton J."/>
        </authorList>
    </citation>
    <scope>NUCLEOTIDE SEQUENCE [LARGE SCALE GENOMIC DNA]</scope>
    <source>
        <strain evidence="1 2">M8</strain>
    </source>
</reference>
<sequence length="90" mass="10003">MGPDASPEGQNKIEIQWVVPRWPGAVRRRTGVRVALSVVRDPSGRTNGLAIFWDSGRAYDDRTFSGESLRFREKAGPIPRSLNHFVPVGT</sequence>
<dbReference type="HOGENOM" id="CLU_2439056_0_0_10"/>
<name>D5HC94_SALRM</name>
<dbReference type="Proteomes" id="UP000000933">
    <property type="component" value="Chromosome"/>
</dbReference>
<accession>D5HC94</accession>
<proteinExistence type="predicted"/>
<dbReference type="AlphaFoldDB" id="D5HC94"/>
<protein>
    <submittedName>
        <fullName evidence="1">Uncharacterized protein</fullName>
    </submittedName>
</protein>
<dbReference type="KEGG" id="srm:SRM_02728"/>
<organism evidence="1 2">
    <name type="scientific">Salinibacter ruber (strain M8)</name>
    <dbReference type="NCBI Taxonomy" id="761659"/>
    <lineage>
        <taxon>Bacteria</taxon>
        <taxon>Pseudomonadati</taxon>
        <taxon>Rhodothermota</taxon>
        <taxon>Rhodothermia</taxon>
        <taxon>Rhodothermales</taxon>
        <taxon>Salinibacteraceae</taxon>
        <taxon>Salinibacter</taxon>
    </lineage>
</organism>
<reference evidence="2" key="2">
    <citation type="submission" date="2010-04" db="EMBL/GenBank/DDBJ databases">
        <title>Genome sequence of Salinibacter ruber M8.</title>
        <authorList>
            <consortium name="Genoscope"/>
        </authorList>
    </citation>
    <scope>NUCLEOTIDE SEQUENCE [LARGE SCALE GENOMIC DNA]</scope>
    <source>
        <strain evidence="2">M8</strain>
    </source>
</reference>
<dbReference type="EMBL" id="FP565814">
    <property type="protein sequence ID" value="CBH25649.1"/>
    <property type="molecule type" value="Genomic_DNA"/>
</dbReference>